<dbReference type="RefSeq" id="WP_345970354.1">
    <property type="nucleotide sequence ID" value="NZ_CP147920.1"/>
</dbReference>
<keyword evidence="1" id="KW-1133">Transmembrane helix</keyword>
<keyword evidence="1" id="KW-0812">Transmembrane</keyword>
<dbReference type="Proteomes" id="UP001447842">
    <property type="component" value="Chromosome"/>
</dbReference>
<evidence type="ECO:0000313" key="3">
    <source>
        <dbReference type="Proteomes" id="UP001447842"/>
    </source>
</evidence>
<proteinExistence type="predicted"/>
<protein>
    <submittedName>
        <fullName evidence="2">FixH family protein</fullName>
    </submittedName>
</protein>
<dbReference type="EMBL" id="CP147920">
    <property type="protein sequence ID" value="XAU15284.1"/>
    <property type="molecule type" value="Genomic_DNA"/>
</dbReference>
<name>A0ABZ3HCD6_9BACT</name>
<organism evidence="2 3">
    <name type="scientific">Sulfurimonas diazotrophicus</name>
    <dbReference type="NCBI Taxonomy" id="3131939"/>
    <lineage>
        <taxon>Bacteria</taxon>
        <taxon>Pseudomonadati</taxon>
        <taxon>Campylobacterota</taxon>
        <taxon>Epsilonproteobacteria</taxon>
        <taxon>Campylobacterales</taxon>
        <taxon>Sulfurimonadaceae</taxon>
        <taxon>Sulfurimonas</taxon>
    </lineage>
</organism>
<keyword evidence="3" id="KW-1185">Reference proteome</keyword>
<reference evidence="2 3" key="1">
    <citation type="submission" date="2024-03" db="EMBL/GenBank/DDBJ databases">
        <title>Sulfurimonas sp. HSL3-1.</title>
        <authorList>
            <person name="Wang S."/>
        </authorList>
    </citation>
    <scope>NUCLEOTIDE SEQUENCE [LARGE SCALE GENOMIC DNA]</scope>
    <source>
        <strain evidence="2 3">HSL3-1</strain>
    </source>
</reference>
<accession>A0ABZ3HCD6</accession>
<evidence type="ECO:0000313" key="2">
    <source>
        <dbReference type="EMBL" id="XAU15284.1"/>
    </source>
</evidence>
<dbReference type="InterPro" id="IPR008620">
    <property type="entry name" value="FixH"/>
</dbReference>
<dbReference type="Pfam" id="PF05751">
    <property type="entry name" value="FixH"/>
    <property type="match status" value="1"/>
</dbReference>
<gene>
    <name evidence="2" type="ORF">WCY31_00975</name>
</gene>
<evidence type="ECO:0000256" key="1">
    <source>
        <dbReference type="SAM" id="Phobius"/>
    </source>
</evidence>
<feature type="transmembrane region" description="Helical" evidence="1">
    <location>
        <begin position="9"/>
        <end position="28"/>
    </location>
</feature>
<sequence length="168" mass="19188">MSSNPGRKWPWIVVGGIMCVVGLSYWTVKKALDNPVQLSDLDMQDYRHFEHDANAIIRNKIAFDKKYELTYVTETFKADGAVVKFKLLTRDGTPVDDANVTLRLTRPGTHEYDMTVAMGTVEGGIYTFETVTLPKEGRWDILAQVNIGDDKRYLNLKADTRYPNVFEY</sequence>
<keyword evidence="1" id="KW-0472">Membrane</keyword>